<evidence type="ECO:0000313" key="3">
    <source>
        <dbReference type="EMBL" id="ERL93554.1"/>
    </source>
</evidence>
<keyword evidence="1" id="KW-1133">Transmembrane helix</keyword>
<accession>U4UHT1</accession>
<organism evidence="3 4">
    <name type="scientific">Dendroctonus ponderosae</name>
    <name type="common">Mountain pine beetle</name>
    <dbReference type="NCBI Taxonomy" id="77166"/>
    <lineage>
        <taxon>Eukaryota</taxon>
        <taxon>Metazoa</taxon>
        <taxon>Ecdysozoa</taxon>
        <taxon>Arthropoda</taxon>
        <taxon>Hexapoda</taxon>
        <taxon>Insecta</taxon>
        <taxon>Pterygota</taxon>
        <taxon>Neoptera</taxon>
        <taxon>Endopterygota</taxon>
        <taxon>Coleoptera</taxon>
        <taxon>Polyphaga</taxon>
        <taxon>Cucujiformia</taxon>
        <taxon>Curculionidae</taxon>
        <taxon>Scolytinae</taxon>
        <taxon>Dendroctonus</taxon>
    </lineage>
</organism>
<dbReference type="AlphaFoldDB" id="U4UHT1"/>
<keyword evidence="1" id="KW-0812">Transmembrane</keyword>
<dbReference type="Proteomes" id="UP000030742">
    <property type="component" value="Unassembled WGS sequence"/>
</dbReference>
<reference evidence="3 4" key="1">
    <citation type="journal article" date="2013" name="Genome Biol.">
        <title>Draft genome of the mountain pine beetle, Dendroctonus ponderosae Hopkins, a major forest pest.</title>
        <authorList>
            <person name="Keeling C.I."/>
            <person name="Yuen M.M."/>
            <person name="Liao N.Y."/>
            <person name="Docking T.R."/>
            <person name="Chan S.K."/>
            <person name="Taylor G.A."/>
            <person name="Palmquist D.L."/>
            <person name="Jackman S.D."/>
            <person name="Nguyen A."/>
            <person name="Li M."/>
            <person name="Henderson H."/>
            <person name="Janes J.K."/>
            <person name="Zhao Y."/>
            <person name="Pandoh P."/>
            <person name="Moore R."/>
            <person name="Sperling F.A."/>
            <person name="Huber D.P."/>
            <person name="Birol I."/>
            <person name="Jones S.J."/>
            <person name="Bohlmann J."/>
        </authorList>
    </citation>
    <scope>NUCLEOTIDE SEQUENCE</scope>
</reference>
<keyword evidence="1" id="KW-0472">Membrane</keyword>
<feature type="chain" id="PRO_5004656570" evidence="2">
    <location>
        <begin position="29"/>
        <end position="144"/>
    </location>
</feature>
<gene>
    <name evidence="3" type="ORF">D910_10843</name>
</gene>
<sequence>MTQWKLIEFFHFDLSSHWLLLMLGKSSGSYSEAEQAKQNCPGGSMQLFPGVCKPIFKLNPEVKCNCRETPAKASETMKKAQVWLVVLLLGILLLDYVHCTFMNYTSFLKADETKQGHLFYSQNCAECYLYKAGRCIRIFGCKQR</sequence>
<name>U4UHT1_DENPD</name>
<dbReference type="EMBL" id="KB632364">
    <property type="protein sequence ID" value="ERL93554.1"/>
    <property type="molecule type" value="Genomic_DNA"/>
</dbReference>
<feature type="transmembrane region" description="Helical" evidence="1">
    <location>
        <begin position="82"/>
        <end position="104"/>
    </location>
</feature>
<proteinExistence type="predicted"/>
<evidence type="ECO:0000313" key="4">
    <source>
        <dbReference type="Proteomes" id="UP000030742"/>
    </source>
</evidence>
<protein>
    <submittedName>
        <fullName evidence="3">Uncharacterized protein</fullName>
    </submittedName>
</protein>
<evidence type="ECO:0000256" key="2">
    <source>
        <dbReference type="SAM" id="SignalP"/>
    </source>
</evidence>
<feature type="signal peptide" evidence="2">
    <location>
        <begin position="1"/>
        <end position="28"/>
    </location>
</feature>
<evidence type="ECO:0000256" key="1">
    <source>
        <dbReference type="SAM" id="Phobius"/>
    </source>
</evidence>
<keyword evidence="2" id="KW-0732">Signal</keyword>